<proteinExistence type="predicted"/>
<protein>
    <submittedName>
        <fullName evidence="1">Uncharacterized protein</fullName>
    </submittedName>
</protein>
<organism evidence="1 2">
    <name type="scientific">Enterocloster bolteae</name>
    <dbReference type="NCBI Taxonomy" id="208479"/>
    <lineage>
        <taxon>Bacteria</taxon>
        <taxon>Bacillati</taxon>
        <taxon>Bacillota</taxon>
        <taxon>Clostridia</taxon>
        <taxon>Lachnospirales</taxon>
        <taxon>Lachnospiraceae</taxon>
        <taxon>Enterocloster</taxon>
    </lineage>
</organism>
<sequence>MPVFTYPALHQQHGTSPALHQQHGITSTRLMESEHFPGRLCLAVKNGFSGRSDASSAAFFCDPGNARRINFLLDCMGVYLVLMGVGGVKQAFPSFHGALAGVWYFRRGGEWGNGKAGIRTNWRRAEQAADLSGKSALIYV</sequence>
<dbReference type="Proteomes" id="UP000284543">
    <property type="component" value="Unassembled WGS sequence"/>
</dbReference>
<dbReference type="AlphaFoldDB" id="A0A412ZF29"/>
<evidence type="ECO:0000313" key="1">
    <source>
        <dbReference type="EMBL" id="RGV78774.1"/>
    </source>
</evidence>
<evidence type="ECO:0000313" key="2">
    <source>
        <dbReference type="Proteomes" id="UP000284543"/>
    </source>
</evidence>
<dbReference type="RefSeq" id="WP_118017475.1">
    <property type="nucleotide sequence ID" value="NZ_JAQEBA010000001.1"/>
</dbReference>
<comment type="caution">
    <text evidence="1">The sequence shown here is derived from an EMBL/GenBank/DDBJ whole genome shotgun (WGS) entry which is preliminary data.</text>
</comment>
<reference evidence="1 2" key="1">
    <citation type="submission" date="2018-08" db="EMBL/GenBank/DDBJ databases">
        <title>A genome reference for cultivated species of the human gut microbiota.</title>
        <authorList>
            <person name="Zou Y."/>
            <person name="Xue W."/>
            <person name="Luo G."/>
        </authorList>
    </citation>
    <scope>NUCLEOTIDE SEQUENCE [LARGE SCALE GENOMIC DNA]</scope>
    <source>
        <strain evidence="1 2">AF14-18</strain>
    </source>
</reference>
<name>A0A412ZF29_9FIRM</name>
<dbReference type="EMBL" id="QRZM01000001">
    <property type="protein sequence ID" value="RGV78774.1"/>
    <property type="molecule type" value="Genomic_DNA"/>
</dbReference>
<accession>A0A412ZF29</accession>
<gene>
    <name evidence="1" type="ORF">DWW02_03310</name>
</gene>